<keyword evidence="6" id="KW-1185">Reference proteome</keyword>
<dbReference type="Proteomes" id="UP000192578">
    <property type="component" value="Unassembled WGS sequence"/>
</dbReference>
<organism evidence="5 6">
    <name type="scientific">Hypsibius exemplaris</name>
    <name type="common">Freshwater tardigrade</name>
    <dbReference type="NCBI Taxonomy" id="2072580"/>
    <lineage>
        <taxon>Eukaryota</taxon>
        <taxon>Metazoa</taxon>
        <taxon>Ecdysozoa</taxon>
        <taxon>Tardigrada</taxon>
        <taxon>Eutardigrada</taxon>
        <taxon>Parachela</taxon>
        <taxon>Hypsibioidea</taxon>
        <taxon>Hypsibiidae</taxon>
        <taxon>Hypsibius</taxon>
    </lineage>
</organism>
<dbReference type="SMART" id="SM00875">
    <property type="entry name" value="BACK"/>
    <property type="match status" value="1"/>
</dbReference>
<comment type="caution">
    <text evidence="5">The sequence shown here is derived from an EMBL/GenBank/DDBJ whole genome shotgun (WGS) entry which is preliminary data.</text>
</comment>
<evidence type="ECO:0000313" key="5">
    <source>
        <dbReference type="EMBL" id="OQV12333.1"/>
    </source>
</evidence>
<evidence type="ECO:0000256" key="1">
    <source>
        <dbReference type="ARBA" id="ARBA00022441"/>
    </source>
</evidence>
<name>A0A1W0WB01_HYPEX</name>
<sequence length="543" mass="61061">MAPFTHAFQKLSLIGKRKDDKSDTPKSGNLPSTRSATTATCDRLQLTKNISVDRLAKCPDKSGPAVIKPAVKYDPLQGPCTKKSTAGDAGGGGGGRCPVTCGGFGAASPECESINTFLRPDNLLMGDAHVKMDQARPYLVGNKLMREIPLRDTSKILNDKELRSLHWVIGESVERHAERTARYFANLFRSKELTDVIIYSAVQQAVHHRTPEKMLMPEVCVDVSQLQTRALLRCVEFMYKGSTEVHHFNAAEVLNVAQSLKIFSLAQICKDKLKSLQFSDLLPQPPKDRQEAALGLLARARIDEETKQKRLKGVTSDESIEPPPCEPQEKTQEDNDKDMCRQDEVKAMADDPIDFYKITGASTFQAWPIETVEALFNNNDIRINSELDIVEAMIKWIQFRPEQRKMFAERLLDCVRFVHTTAHEMLDCKHLIPELFDLGPLRTRMAKAKWTKDLIERGVVVTDVIIPACRVNRQGYWAETDPCENPVDNIYGDELPVEGVQPFSAGTIRPQEGKAARSMVSKKCRKMLCDQIQFEDRTCPMRN</sequence>
<dbReference type="Gene3D" id="3.30.710.10">
    <property type="entry name" value="Potassium Channel Kv1.1, Chain A"/>
    <property type="match status" value="1"/>
</dbReference>
<keyword evidence="1" id="KW-0880">Kelch repeat</keyword>
<feature type="compositionally biased region" description="Polar residues" evidence="3">
    <location>
        <begin position="25"/>
        <end position="36"/>
    </location>
</feature>
<dbReference type="InterPro" id="IPR000210">
    <property type="entry name" value="BTB/POZ_dom"/>
</dbReference>
<feature type="compositionally biased region" description="Basic and acidic residues" evidence="3">
    <location>
        <begin position="327"/>
        <end position="337"/>
    </location>
</feature>
<evidence type="ECO:0000256" key="3">
    <source>
        <dbReference type="SAM" id="MobiDB-lite"/>
    </source>
</evidence>
<evidence type="ECO:0000256" key="2">
    <source>
        <dbReference type="ARBA" id="ARBA00022737"/>
    </source>
</evidence>
<evidence type="ECO:0000259" key="4">
    <source>
        <dbReference type="SMART" id="SM00875"/>
    </source>
</evidence>
<proteinExistence type="predicted"/>
<dbReference type="PANTHER" id="PTHR45632:SF3">
    <property type="entry name" value="KELCH-LIKE PROTEIN 32"/>
    <property type="match status" value="1"/>
</dbReference>
<dbReference type="InterPro" id="IPR011333">
    <property type="entry name" value="SKP1/BTB/POZ_sf"/>
</dbReference>
<dbReference type="SUPFAM" id="SSF54695">
    <property type="entry name" value="POZ domain"/>
    <property type="match status" value="1"/>
</dbReference>
<feature type="domain" description="BACK" evidence="4">
    <location>
        <begin position="336"/>
        <end position="430"/>
    </location>
</feature>
<dbReference type="AlphaFoldDB" id="A0A1W0WB01"/>
<reference evidence="6" key="1">
    <citation type="submission" date="2017-01" db="EMBL/GenBank/DDBJ databases">
        <title>Comparative genomics of anhydrobiosis in the tardigrade Hypsibius dujardini.</title>
        <authorList>
            <person name="Yoshida Y."/>
            <person name="Koutsovoulos G."/>
            <person name="Laetsch D."/>
            <person name="Stevens L."/>
            <person name="Kumar S."/>
            <person name="Horikawa D."/>
            <person name="Ishino K."/>
            <person name="Komine S."/>
            <person name="Tomita M."/>
            <person name="Blaxter M."/>
            <person name="Arakawa K."/>
        </authorList>
    </citation>
    <scope>NUCLEOTIDE SEQUENCE [LARGE SCALE GENOMIC DNA]</scope>
    <source>
        <strain evidence="6">Z151</strain>
    </source>
</reference>
<dbReference type="OrthoDB" id="10261408at2759"/>
<feature type="region of interest" description="Disordered" evidence="3">
    <location>
        <begin position="308"/>
        <end position="337"/>
    </location>
</feature>
<dbReference type="Pfam" id="PF07707">
    <property type="entry name" value="BACK"/>
    <property type="match status" value="1"/>
</dbReference>
<dbReference type="Gene3D" id="1.25.40.420">
    <property type="match status" value="1"/>
</dbReference>
<dbReference type="EMBL" id="MTYJ01000148">
    <property type="protein sequence ID" value="OQV12333.1"/>
    <property type="molecule type" value="Genomic_DNA"/>
</dbReference>
<dbReference type="PANTHER" id="PTHR45632">
    <property type="entry name" value="LD33804P"/>
    <property type="match status" value="1"/>
</dbReference>
<protein>
    <recommendedName>
        <fullName evidence="4">BACK domain-containing protein</fullName>
    </recommendedName>
</protein>
<keyword evidence="2" id="KW-0677">Repeat</keyword>
<evidence type="ECO:0000313" key="6">
    <source>
        <dbReference type="Proteomes" id="UP000192578"/>
    </source>
</evidence>
<feature type="region of interest" description="Disordered" evidence="3">
    <location>
        <begin position="13"/>
        <end position="36"/>
    </location>
</feature>
<dbReference type="Pfam" id="PF00651">
    <property type="entry name" value="BTB"/>
    <property type="match status" value="1"/>
</dbReference>
<gene>
    <name evidence="5" type="ORF">BV898_13442</name>
</gene>
<dbReference type="InterPro" id="IPR011705">
    <property type="entry name" value="BACK"/>
</dbReference>
<accession>A0A1W0WB01</accession>